<keyword evidence="2" id="KW-1185">Reference proteome</keyword>
<dbReference type="Proteomes" id="UP000287247">
    <property type="component" value="Unassembled WGS sequence"/>
</dbReference>
<dbReference type="EMBL" id="BDQK01000005">
    <property type="protein sequence ID" value="GBF79819.1"/>
    <property type="molecule type" value="Genomic_DNA"/>
</dbReference>
<evidence type="ECO:0008006" key="3">
    <source>
        <dbReference type="Google" id="ProtNLM"/>
    </source>
</evidence>
<accession>A0A401IF36</accession>
<organism evidence="1 2">
    <name type="scientific">Aphanothece sacrum FPU1</name>
    <dbReference type="NCBI Taxonomy" id="1920663"/>
    <lineage>
        <taxon>Bacteria</taxon>
        <taxon>Bacillati</taxon>
        <taxon>Cyanobacteriota</taxon>
        <taxon>Cyanophyceae</taxon>
        <taxon>Oscillatoriophycideae</taxon>
        <taxon>Chroococcales</taxon>
        <taxon>Aphanothecaceae</taxon>
        <taxon>Aphanothece</taxon>
    </lineage>
</organism>
<evidence type="ECO:0000313" key="2">
    <source>
        <dbReference type="Proteomes" id="UP000287247"/>
    </source>
</evidence>
<proteinExistence type="predicted"/>
<protein>
    <recommendedName>
        <fullName evidence="3">Recombinase family protein</fullName>
    </recommendedName>
</protein>
<reference evidence="2" key="1">
    <citation type="submission" date="2017-05" db="EMBL/GenBank/DDBJ databases">
        <title>Physiological properties and genetic analysis related to exopolysaccharide production of fresh-water unicellular cyanobacterium Aphanothece sacrum, Suizenji Nori, that has been cultured as a food source in Japan.</title>
        <authorList>
            <person name="Kanesaki Y."/>
            <person name="Yoshikawa S."/>
            <person name="Ohki K."/>
        </authorList>
    </citation>
    <scope>NUCLEOTIDE SEQUENCE [LARGE SCALE GENOMIC DNA]</scope>
    <source>
        <strain evidence="2">FPU1</strain>
    </source>
</reference>
<dbReference type="InterPro" id="IPR027417">
    <property type="entry name" value="P-loop_NTPase"/>
</dbReference>
<name>A0A401IF36_APHSA</name>
<gene>
    <name evidence="1" type="ORF">AsFPU1_1219</name>
</gene>
<comment type="caution">
    <text evidence="1">The sequence shown here is derived from an EMBL/GenBank/DDBJ whole genome shotgun (WGS) entry which is preliminary data.</text>
</comment>
<dbReference type="SUPFAM" id="SSF52540">
    <property type="entry name" value="P-loop containing nucleoside triphosphate hydrolases"/>
    <property type="match status" value="1"/>
</dbReference>
<sequence length="709" mass="81436">MRGISVELTTLWIEGITRSGKTHRLIQEFTYWVELKRQGKKSNSPINSITQELASSVLILAANDDNRRELADQLSLSVQRSYPVICKTPLGFIRDEVILFWPLLFEKLNLKAQFPLLLRPETEQELATKLWRPQLDQDYFKLTRSTEYRFVRQTLDLLLLAGASGTPIEDIPYILDHHSSQNETILDPTHEQPNLSQLRGQLIIEWQEWCLNRGLLTYGLIYSLYWRYLLPNTQYQHHLTHRYQAIFADDVDDYPAITKDLIDILLNNGVIGRFTYNPHGQIRLGLNADPQYLSQLASRCQVELLPDPFNLSSQYGDLIVQLATDPLNITPLPDQITSIQTISRAQLLRQTAEFIINAIKQNKIKPQDIVIIAPGLDDIARYTLSEILTSAGISLKPLNEQRPLISFSLVRALLSLLGLIYPGLGRLILGDDIAQMLTILSQQPDTENNKLVAMIDPVRAGLIADYCYHIDQELPKLLPVESFPRWDRLGYRATQSYHNICHWIDEIKLLQKQDPFLTPIIVLDRAIKHFFGTGKYLAYEELAALRELIETTQHYWEIDGRLRQHNPTPPPSKETLIQFIQLLRRGTITANPRPIRNIGKKDESVTLATIFQYRSLRHSHPWQIWLDASSVLWEKGGASVLFCAPLFLRKWSRHTLSHEDEFEADKARLERILRDLLGRVTDKIILCHSDLNIKGTEQMGPLLTLINGS</sequence>
<dbReference type="AlphaFoldDB" id="A0A401IF36"/>
<evidence type="ECO:0000313" key="1">
    <source>
        <dbReference type="EMBL" id="GBF79819.1"/>
    </source>
</evidence>